<dbReference type="Proteomes" id="UP001629392">
    <property type="component" value="Unassembled WGS sequence"/>
</dbReference>
<dbReference type="SUPFAM" id="SSF56349">
    <property type="entry name" value="DNA breaking-rejoining enzymes"/>
    <property type="match status" value="1"/>
</dbReference>
<name>A0ABW9EGF6_9BURK</name>
<keyword evidence="1" id="KW-0233">DNA recombination</keyword>
<sequence length="102" mass="11268">MASEPSTVHDAYRSHPEARGAVRLAADAKVQLEVIIGKRPQVRKRLMLTDEEIHVLTNAAMSEENRLSVCILLATGVRASESFTAQRADVFLDAARWHMPAS</sequence>
<evidence type="ECO:0000313" key="2">
    <source>
        <dbReference type="EMBL" id="MFM0718118.1"/>
    </source>
</evidence>
<gene>
    <name evidence="2" type="ORF">PQQ73_17450</name>
</gene>
<evidence type="ECO:0000256" key="1">
    <source>
        <dbReference type="ARBA" id="ARBA00023172"/>
    </source>
</evidence>
<organism evidence="2 3">
    <name type="scientific">Paraburkholderia strydomiana</name>
    <dbReference type="NCBI Taxonomy" id="1245417"/>
    <lineage>
        <taxon>Bacteria</taxon>
        <taxon>Pseudomonadati</taxon>
        <taxon>Pseudomonadota</taxon>
        <taxon>Betaproteobacteria</taxon>
        <taxon>Burkholderiales</taxon>
        <taxon>Burkholderiaceae</taxon>
        <taxon>Paraburkholderia</taxon>
    </lineage>
</organism>
<proteinExistence type="predicted"/>
<dbReference type="InterPro" id="IPR013762">
    <property type="entry name" value="Integrase-like_cat_sf"/>
</dbReference>
<dbReference type="Gene3D" id="1.10.443.10">
    <property type="entry name" value="Intergrase catalytic core"/>
    <property type="match status" value="1"/>
</dbReference>
<dbReference type="InterPro" id="IPR011010">
    <property type="entry name" value="DNA_brk_join_enz"/>
</dbReference>
<dbReference type="RefSeq" id="WP_408153944.1">
    <property type="nucleotide sequence ID" value="NZ_JAQQCL010000012.1"/>
</dbReference>
<accession>A0ABW9EGF6</accession>
<evidence type="ECO:0000313" key="3">
    <source>
        <dbReference type="Proteomes" id="UP001629392"/>
    </source>
</evidence>
<reference evidence="2 3" key="1">
    <citation type="journal article" date="2024" name="Chem. Sci.">
        <title>Discovery of megapolipeptins by genome mining of a Burkholderiales bacteria collection.</title>
        <authorList>
            <person name="Paulo B.S."/>
            <person name="Recchia M.J.J."/>
            <person name="Lee S."/>
            <person name="Fergusson C.H."/>
            <person name="Romanowski S.B."/>
            <person name="Hernandez A."/>
            <person name="Krull N."/>
            <person name="Liu D.Y."/>
            <person name="Cavanagh H."/>
            <person name="Bos A."/>
            <person name="Gray C.A."/>
            <person name="Murphy B.T."/>
            <person name="Linington R.G."/>
            <person name="Eustaquio A.S."/>
        </authorList>
    </citation>
    <scope>NUCLEOTIDE SEQUENCE [LARGE SCALE GENOMIC DNA]</scope>
    <source>
        <strain evidence="2 3">RL17-350-BIC-E</strain>
    </source>
</reference>
<comment type="caution">
    <text evidence="2">The sequence shown here is derived from an EMBL/GenBank/DDBJ whole genome shotgun (WGS) entry which is preliminary data.</text>
</comment>
<dbReference type="EMBL" id="JAQQCL010000012">
    <property type="protein sequence ID" value="MFM0718118.1"/>
    <property type="molecule type" value="Genomic_DNA"/>
</dbReference>
<evidence type="ECO:0008006" key="4">
    <source>
        <dbReference type="Google" id="ProtNLM"/>
    </source>
</evidence>
<protein>
    <recommendedName>
        <fullName evidence="4">Tyr recombinase domain-containing protein</fullName>
    </recommendedName>
</protein>
<keyword evidence="3" id="KW-1185">Reference proteome</keyword>